<evidence type="ECO:0000313" key="2">
    <source>
        <dbReference type="EMBL" id="OIT06778.1"/>
    </source>
</evidence>
<accession>A0A1J6IPZ5</accession>
<keyword evidence="1" id="KW-0812">Transmembrane</keyword>
<feature type="transmembrane region" description="Helical" evidence="1">
    <location>
        <begin position="43"/>
        <end position="64"/>
    </location>
</feature>
<keyword evidence="3" id="KW-1185">Reference proteome</keyword>
<evidence type="ECO:0000313" key="3">
    <source>
        <dbReference type="Proteomes" id="UP000187609"/>
    </source>
</evidence>
<dbReference type="Proteomes" id="UP000187609">
    <property type="component" value="Unassembled WGS sequence"/>
</dbReference>
<dbReference type="AlphaFoldDB" id="A0A1J6IPZ5"/>
<gene>
    <name evidence="2" type="ORF">A4A49_29243</name>
</gene>
<organism evidence="2 3">
    <name type="scientific">Nicotiana attenuata</name>
    <name type="common">Coyote tobacco</name>
    <dbReference type="NCBI Taxonomy" id="49451"/>
    <lineage>
        <taxon>Eukaryota</taxon>
        <taxon>Viridiplantae</taxon>
        <taxon>Streptophyta</taxon>
        <taxon>Embryophyta</taxon>
        <taxon>Tracheophyta</taxon>
        <taxon>Spermatophyta</taxon>
        <taxon>Magnoliopsida</taxon>
        <taxon>eudicotyledons</taxon>
        <taxon>Gunneridae</taxon>
        <taxon>Pentapetalae</taxon>
        <taxon>asterids</taxon>
        <taxon>lamiids</taxon>
        <taxon>Solanales</taxon>
        <taxon>Solanaceae</taxon>
        <taxon>Nicotianoideae</taxon>
        <taxon>Nicotianeae</taxon>
        <taxon>Nicotiana</taxon>
    </lineage>
</organism>
<reference evidence="2" key="1">
    <citation type="submission" date="2016-11" db="EMBL/GenBank/DDBJ databases">
        <title>The genome of Nicotiana attenuata.</title>
        <authorList>
            <person name="Xu S."/>
            <person name="Brockmoeller T."/>
            <person name="Gaquerel E."/>
            <person name="Navarro A."/>
            <person name="Kuhl H."/>
            <person name="Gase K."/>
            <person name="Ling Z."/>
            <person name="Zhou W."/>
            <person name="Kreitzer C."/>
            <person name="Stanke M."/>
            <person name="Tang H."/>
            <person name="Lyons E."/>
            <person name="Pandey P."/>
            <person name="Pandey S.P."/>
            <person name="Timmermann B."/>
            <person name="Baldwin I.T."/>
        </authorList>
    </citation>
    <scope>NUCLEOTIDE SEQUENCE [LARGE SCALE GENOMIC DNA]</scope>
    <source>
        <strain evidence="2">UT</strain>
    </source>
</reference>
<evidence type="ECO:0000256" key="1">
    <source>
        <dbReference type="SAM" id="Phobius"/>
    </source>
</evidence>
<dbReference type="Gramene" id="OIT06778">
    <property type="protein sequence ID" value="OIT06778"/>
    <property type="gene ID" value="A4A49_29243"/>
</dbReference>
<name>A0A1J6IPZ5_NICAT</name>
<protein>
    <submittedName>
        <fullName evidence="2">Uncharacterized protein</fullName>
    </submittedName>
</protein>
<sequence>MPELRKSELINFETAKSKIQPIPLPLKSLFHFGFRKSFHFRILLSYLVCIFPEIFRFEILFFFFENSFSSANLCVERVYV</sequence>
<keyword evidence="1" id="KW-1133">Transmembrane helix</keyword>
<proteinExistence type="predicted"/>
<comment type="caution">
    <text evidence="2">The sequence shown here is derived from an EMBL/GenBank/DDBJ whole genome shotgun (WGS) entry which is preliminary data.</text>
</comment>
<keyword evidence="1" id="KW-0472">Membrane</keyword>
<dbReference type="EMBL" id="MJEQ01037184">
    <property type="protein sequence ID" value="OIT06778.1"/>
    <property type="molecule type" value="Genomic_DNA"/>
</dbReference>